<keyword evidence="3" id="KW-1185">Reference proteome</keyword>
<dbReference type="AlphaFoldDB" id="A0A2S2DET0"/>
<dbReference type="RefSeq" id="WP_109344242.1">
    <property type="nucleotide sequence ID" value="NZ_CP029343.1"/>
</dbReference>
<accession>A0A2S2DET0</accession>
<organism evidence="2 3">
    <name type="scientific">Massilia oculi</name>
    <dbReference type="NCBI Taxonomy" id="945844"/>
    <lineage>
        <taxon>Bacteria</taxon>
        <taxon>Pseudomonadati</taxon>
        <taxon>Pseudomonadota</taxon>
        <taxon>Betaproteobacteria</taxon>
        <taxon>Burkholderiales</taxon>
        <taxon>Oxalobacteraceae</taxon>
        <taxon>Telluria group</taxon>
        <taxon>Massilia</taxon>
    </lineage>
</organism>
<keyword evidence="1" id="KW-1133">Transmembrane helix</keyword>
<proteinExistence type="predicted"/>
<evidence type="ECO:0000313" key="3">
    <source>
        <dbReference type="Proteomes" id="UP000245820"/>
    </source>
</evidence>
<feature type="transmembrane region" description="Helical" evidence="1">
    <location>
        <begin position="43"/>
        <end position="64"/>
    </location>
</feature>
<dbReference type="Proteomes" id="UP000245820">
    <property type="component" value="Chromosome"/>
</dbReference>
<feature type="transmembrane region" description="Helical" evidence="1">
    <location>
        <begin position="12"/>
        <end position="37"/>
    </location>
</feature>
<protein>
    <submittedName>
        <fullName evidence="2">Iron uptake protein</fullName>
    </submittedName>
</protein>
<sequence length="90" mass="9331">MRSASERGLRIVGAVAGGYLLTALTVIAAGAVLARLGMARSEAVALSSMLGFVFYLALLVWAFSVRPVARLWIVLAAGVVLAAAVIQMVD</sequence>
<dbReference type="KEGG" id="mtim:DIR46_04930"/>
<dbReference type="EMBL" id="CP029343">
    <property type="protein sequence ID" value="AWL03847.1"/>
    <property type="molecule type" value="Genomic_DNA"/>
</dbReference>
<gene>
    <name evidence="2" type="ORF">DIR46_04930</name>
</gene>
<evidence type="ECO:0000256" key="1">
    <source>
        <dbReference type="SAM" id="Phobius"/>
    </source>
</evidence>
<reference evidence="2 3" key="1">
    <citation type="submission" date="2018-05" db="EMBL/GenBank/DDBJ databases">
        <title>Complete genome sequence of Massilia oculi sp. nov. CCUG 43427T (=DSM 26321T), the type strain of M. oculi, and comparison with genome sequences of other Massilia strains.</title>
        <authorList>
            <person name="Zhu B."/>
        </authorList>
    </citation>
    <scope>NUCLEOTIDE SEQUENCE [LARGE SCALE GENOMIC DNA]</scope>
    <source>
        <strain evidence="2 3">CCUG 43427</strain>
    </source>
</reference>
<evidence type="ECO:0000313" key="2">
    <source>
        <dbReference type="EMBL" id="AWL03847.1"/>
    </source>
</evidence>
<keyword evidence="1" id="KW-0812">Transmembrane</keyword>
<dbReference type="OrthoDB" id="8759709at2"/>
<name>A0A2S2DET0_9BURK</name>
<keyword evidence="1" id="KW-0472">Membrane</keyword>
<feature type="transmembrane region" description="Helical" evidence="1">
    <location>
        <begin position="71"/>
        <end position="89"/>
    </location>
</feature>